<dbReference type="Pfam" id="PF13460">
    <property type="entry name" value="NAD_binding_10"/>
    <property type="match status" value="1"/>
</dbReference>
<dbReference type="PANTHER" id="PTHR43162">
    <property type="match status" value="1"/>
</dbReference>
<dbReference type="AlphaFoldDB" id="A0A1W2ADG6"/>
<evidence type="ECO:0000259" key="1">
    <source>
        <dbReference type="Pfam" id="PF13460"/>
    </source>
</evidence>
<evidence type="ECO:0000313" key="2">
    <source>
        <dbReference type="EMBL" id="SMC58650.1"/>
    </source>
</evidence>
<dbReference type="Gene3D" id="3.40.50.720">
    <property type="entry name" value="NAD(P)-binding Rossmann-like Domain"/>
    <property type="match status" value="1"/>
</dbReference>
<dbReference type="PANTHER" id="PTHR43162:SF1">
    <property type="entry name" value="PRESTALK A DIFFERENTIATION PROTEIN A"/>
    <property type="match status" value="1"/>
</dbReference>
<organism evidence="2 3">
    <name type="scientific">Kibdelosporangium aridum</name>
    <dbReference type="NCBI Taxonomy" id="2030"/>
    <lineage>
        <taxon>Bacteria</taxon>
        <taxon>Bacillati</taxon>
        <taxon>Actinomycetota</taxon>
        <taxon>Actinomycetes</taxon>
        <taxon>Pseudonocardiales</taxon>
        <taxon>Pseudonocardiaceae</taxon>
        <taxon>Kibdelosporangium</taxon>
    </lineage>
</organism>
<protein>
    <submittedName>
        <fullName evidence="2">Uncharacterized conserved protein YbjT, contains NAD(P)-binding and DUF2867 domains</fullName>
    </submittedName>
</protein>
<dbReference type="InterPro" id="IPR036291">
    <property type="entry name" value="NAD(P)-bd_dom_sf"/>
</dbReference>
<dbReference type="SUPFAM" id="SSF51735">
    <property type="entry name" value="NAD(P)-binding Rossmann-fold domains"/>
    <property type="match status" value="1"/>
</dbReference>
<dbReference type="InterPro" id="IPR016040">
    <property type="entry name" value="NAD(P)-bd_dom"/>
</dbReference>
<feature type="domain" description="NAD(P)-binding" evidence="1">
    <location>
        <begin position="6"/>
        <end position="172"/>
    </location>
</feature>
<sequence>MILVTGATGTTGSEVVKQLLDMGEKVRAMSRRDTAIHGVEVVKADFDDPESLGRAVDGVTAVYLVTAPAKPIVDHDVALVEAAKTAGVQRIVKLSAISGDEPGSWHLRSEQPTRDSGLGWTILRPGTFASNMMRYAPMIKAGIPLQNWTKGGAVGVIDPRDIAAVAVRALTTDEHSGREYVLTGPELMTFTQQVAVLELVLGTRIATEEGSIDAAREAMLNHGMHPDSADEAVAGMTRLAEGKYAVLTEHVAQILGRAPIDFTTWANDHRAAFR</sequence>
<gene>
    <name evidence="2" type="ORF">SAMN05661093_00716</name>
</gene>
<evidence type="ECO:0000313" key="3">
    <source>
        <dbReference type="Proteomes" id="UP000192674"/>
    </source>
</evidence>
<dbReference type="InterPro" id="IPR051604">
    <property type="entry name" value="Ergot_Alk_Oxidoreductase"/>
</dbReference>
<name>A0A1W2ADG6_KIBAR</name>
<dbReference type="Gene3D" id="3.90.25.10">
    <property type="entry name" value="UDP-galactose 4-epimerase, domain 1"/>
    <property type="match status" value="1"/>
</dbReference>
<keyword evidence="3" id="KW-1185">Reference proteome</keyword>
<dbReference type="RefSeq" id="WP_084424535.1">
    <property type="nucleotide sequence ID" value="NZ_FWXV01000001.1"/>
</dbReference>
<dbReference type="EMBL" id="FWXV01000001">
    <property type="protein sequence ID" value="SMC58650.1"/>
    <property type="molecule type" value="Genomic_DNA"/>
</dbReference>
<dbReference type="OrthoDB" id="5510591at2"/>
<reference evidence="2 3" key="1">
    <citation type="submission" date="2017-04" db="EMBL/GenBank/DDBJ databases">
        <authorList>
            <person name="Afonso C.L."/>
            <person name="Miller P.J."/>
            <person name="Scott M.A."/>
            <person name="Spackman E."/>
            <person name="Goraichik I."/>
            <person name="Dimitrov K.M."/>
            <person name="Suarez D.L."/>
            <person name="Swayne D.E."/>
        </authorList>
    </citation>
    <scope>NUCLEOTIDE SEQUENCE [LARGE SCALE GENOMIC DNA]</scope>
    <source>
        <strain evidence="2 3">DSM 43828</strain>
    </source>
</reference>
<accession>A0A1W2ADG6</accession>
<dbReference type="Proteomes" id="UP000192674">
    <property type="component" value="Unassembled WGS sequence"/>
</dbReference>
<proteinExistence type="predicted"/>